<proteinExistence type="predicted"/>
<evidence type="ECO:0000313" key="4">
    <source>
        <dbReference type="Proteomes" id="UP000318437"/>
    </source>
</evidence>
<dbReference type="EMBL" id="SJPS01000007">
    <property type="protein sequence ID" value="TWU22650.1"/>
    <property type="molecule type" value="Genomic_DNA"/>
</dbReference>
<dbReference type="Pfam" id="PF07589">
    <property type="entry name" value="PEP-CTERM"/>
    <property type="match status" value="1"/>
</dbReference>
<reference evidence="3 4" key="1">
    <citation type="submission" date="2019-02" db="EMBL/GenBank/DDBJ databases">
        <title>Deep-cultivation of Planctomycetes and their phenomic and genomic characterization uncovers novel biology.</title>
        <authorList>
            <person name="Wiegand S."/>
            <person name="Jogler M."/>
            <person name="Boedeker C."/>
            <person name="Pinto D."/>
            <person name="Vollmers J."/>
            <person name="Rivas-Marin E."/>
            <person name="Kohn T."/>
            <person name="Peeters S.H."/>
            <person name="Heuer A."/>
            <person name="Rast P."/>
            <person name="Oberbeckmann S."/>
            <person name="Bunk B."/>
            <person name="Jeske O."/>
            <person name="Meyerdierks A."/>
            <person name="Storesund J.E."/>
            <person name="Kallscheuer N."/>
            <person name="Luecker S."/>
            <person name="Lage O.M."/>
            <person name="Pohl T."/>
            <person name="Merkel B.J."/>
            <person name="Hornburger P."/>
            <person name="Mueller R.-W."/>
            <person name="Bruemmer F."/>
            <person name="Labrenz M."/>
            <person name="Spormann A.M."/>
            <person name="Op Den Camp H."/>
            <person name="Overmann J."/>
            <person name="Amann R."/>
            <person name="Jetten M.S.M."/>
            <person name="Mascher T."/>
            <person name="Medema M.H."/>
            <person name="Devos D.P."/>
            <person name="Kaster A.-K."/>
            <person name="Ovreas L."/>
            <person name="Rohde M."/>
            <person name="Galperin M.Y."/>
            <person name="Jogler C."/>
        </authorList>
    </citation>
    <scope>NUCLEOTIDE SEQUENCE [LARGE SCALE GENOMIC DNA]</scope>
    <source>
        <strain evidence="3 4">Pla144</strain>
    </source>
</reference>
<dbReference type="Gene3D" id="3.40.50.1110">
    <property type="entry name" value="SGNH hydrolase"/>
    <property type="match status" value="1"/>
</dbReference>
<dbReference type="GO" id="GO:0016788">
    <property type="term" value="F:hydrolase activity, acting on ester bonds"/>
    <property type="evidence" value="ECO:0007669"/>
    <property type="project" value="UniProtKB-ARBA"/>
</dbReference>
<dbReference type="OrthoDB" id="9792428at2"/>
<evidence type="ECO:0000256" key="1">
    <source>
        <dbReference type="SAM" id="SignalP"/>
    </source>
</evidence>
<accession>A0A5C6CDJ0</accession>
<name>A0A5C6CDJ0_9BACT</name>
<dbReference type="InterPro" id="IPR036514">
    <property type="entry name" value="SGNH_hydro_sf"/>
</dbReference>
<feature type="domain" description="Ice-binding protein C-terminal" evidence="2">
    <location>
        <begin position="275"/>
        <end position="296"/>
    </location>
</feature>
<keyword evidence="4" id="KW-1185">Reference proteome</keyword>
<dbReference type="InterPro" id="IPR013424">
    <property type="entry name" value="Ice-binding_C"/>
</dbReference>
<organism evidence="3 4">
    <name type="scientific">Bythopirellula polymerisocia</name>
    <dbReference type="NCBI Taxonomy" id="2528003"/>
    <lineage>
        <taxon>Bacteria</taxon>
        <taxon>Pseudomonadati</taxon>
        <taxon>Planctomycetota</taxon>
        <taxon>Planctomycetia</taxon>
        <taxon>Pirellulales</taxon>
        <taxon>Lacipirellulaceae</taxon>
        <taxon>Bythopirellula</taxon>
    </lineage>
</organism>
<sequence length="299" mass="31952" precursor="true">MIRKKYSLILACVTLAVIQLSLPAAAEDPKDILWYGNSFTLATCCGSSVSVPNTFRAIAASAGHPLPRMYNASVNGQSLQWHLTTPSQLDYITTQISAGENWEHVVLQDFSTGPTHIGNLPEHLSSTLALYQAVAAHSPQVVPVLYETWARGYGNAFYTGVSPSFPGGPTQMQQELRDGYDLSTANINTTVGSDIAKLAPAGDAWELANFPADFYGDGSYHASNQGTLLNALVLYGTIYDDPTTSDINLTTVLNGLKLTAQDGQYLTSLADAVLAVPEPSAMVLLGVGMLVLAGRRNRI</sequence>
<dbReference type="Proteomes" id="UP000318437">
    <property type="component" value="Unassembled WGS sequence"/>
</dbReference>
<protein>
    <recommendedName>
        <fullName evidence="2">Ice-binding protein C-terminal domain-containing protein</fullName>
    </recommendedName>
</protein>
<evidence type="ECO:0000259" key="2">
    <source>
        <dbReference type="Pfam" id="PF07589"/>
    </source>
</evidence>
<dbReference type="NCBIfam" id="TIGR02595">
    <property type="entry name" value="PEP_CTERM"/>
    <property type="match status" value="1"/>
</dbReference>
<keyword evidence="1" id="KW-0732">Signal</keyword>
<evidence type="ECO:0000313" key="3">
    <source>
        <dbReference type="EMBL" id="TWU22650.1"/>
    </source>
</evidence>
<dbReference type="AlphaFoldDB" id="A0A5C6CDJ0"/>
<dbReference type="RefSeq" id="WP_146452412.1">
    <property type="nucleotide sequence ID" value="NZ_SJPS01000007.1"/>
</dbReference>
<feature type="chain" id="PRO_5023042248" description="Ice-binding protein C-terminal domain-containing protein" evidence="1">
    <location>
        <begin position="27"/>
        <end position="299"/>
    </location>
</feature>
<comment type="caution">
    <text evidence="3">The sequence shown here is derived from an EMBL/GenBank/DDBJ whole genome shotgun (WGS) entry which is preliminary data.</text>
</comment>
<gene>
    <name evidence="3" type="ORF">Pla144_41100</name>
</gene>
<feature type="signal peptide" evidence="1">
    <location>
        <begin position="1"/>
        <end position="26"/>
    </location>
</feature>